<evidence type="ECO:0000256" key="9">
    <source>
        <dbReference type="ARBA" id="ARBA00023242"/>
    </source>
</evidence>
<evidence type="ECO:0000256" key="3">
    <source>
        <dbReference type="ARBA" id="ARBA00006094"/>
    </source>
</evidence>
<dbReference type="InterPro" id="IPR038092">
    <property type="entry name" value="PHAX_RNA-binding_sf"/>
</dbReference>
<proteinExistence type="evidence at transcript level"/>
<keyword evidence="5" id="KW-0813">Transport</keyword>
<dbReference type="PANTHER" id="PTHR13135">
    <property type="entry name" value="CYTOSOLIC RESINIFERATOXIN BINDING PROTEIN RBP-26"/>
    <property type="match status" value="1"/>
</dbReference>
<keyword evidence="6" id="KW-0963">Cytoplasm</keyword>
<evidence type="ECO:0000313" key="12">
    <source>
        <dbReference type="EMBL" id="CDG67311.1"/>
    </source>
</evidence>
<sequence>LVNMEKEFELELFDNDVEMEEDELQQELKLLEMESKCDLNKNKKCDNLDIVKKKDELIEKNLNEENLTKNLSSASIVRSSSKQNQTINQKVNFKKLFKPLQLDKSSLYSIAGRELAYRLEENKAGLLGHVFRVLGLTLTMEIFEETKKIMKNGGLKTDSGDRRRSPGGTFLYLMKSRGYATKSQLKEIFKEEEALKKKLLKQKYKQASIVRKNKEKTNENVI</sequence>
<dbReference type="EMBL" id="HAAD01001079">
    <property type="protein sequence ID" value="CDG67311.1"/>
    <property type="molecule type" value="mRNA"/>
</dbReference>
<evidence type="ECO:0000256" key="10">
    <source>
        <dbReference type="ARBA" id="ARBA00030834"/>
    </source>
</evidence>
<dbReference type="Gene3D" id="1.10.10.1440">
    <property type="entry name" value="PHAX RNA-binding domain"/>
    <property type="match status" value="1"/>
</dbReference>
<organism evidence="12">
    <name type="scientific">Hydra vulgaris</name>
    <name type="common">Hydra</name>
    <name type="synonym">Hydra attenuata</name>
    <dbReference type="NCBI Taxonomy" id="6087"/>
    <lineage>
        <taxon>Eukaryota</taxon>
        <taxon>Metazoa</taxon>
        <taxon>Cnidaria</taxon>
        <taxon>Hydrozoa</taxon>
        <taxon>Hydroidolina</taxon>
        <taxon>Anthoathecata</taxon>
        <taxon>Aplanulata</taxon>
        <taxon>Hydridae</taxon>
        <taxon>Hydra</taxon>
    </lineage>
</organism>
<protein>
    <recommendedName>
        <fullName evidence="4">Phosphorylated adapter RNA export protein</fullName>
    </recommendedName>
    <alternativeName>
        <fullName evidence="10">RNA U small nuclear RNA export adapter protein</fullName>
    </alternativeName>
</protein>
<dbReference type="InterPro" id="IPR039047">
    <property type="entry name" value="PHAX"/>
</dbReference>
<evidence type="ECO:0000256" key="8">
    <source>
        <dbReference type="ARBA" id="ARBA00022927"/>
    </source>
</evidence>
<keyword evidence="9" id="KW-0539">Nucleus</keyword>
<keyword evidence="8" id="KW-0653">Protein transport</keyword>
<evidence type="ECO:0000256" key="4">
    <source>
        <dbReference type="ARBA" id="ARBA00016856"/>
    </source>
</evidence>
<evidence type="ECO:0000256" key="2">
    <source>
        <dbReference type="ARBA" id="ARBA00004496"/>
    </source>
</evidence>
<dbReference type="Pfam" id="PF10258">
    <property type="entry name" value="PHAX_RNA-bd"/>
    <property type="match status" value="1"/>
</dbReference>
<evidence type="ECO:0000256" key="6">
    <source>
        <dbReference type="ARBA" id="ARBA00022490"/>
    </source>
</evidence>
<comment type="similarity">
    <text evidence="3">Belongs to the PHAX family.</text>
</comment>
<comment type="subcellular location">
    <subcellularLocation>
        <location evidence="2">Cytoplasm</location>
    </subcellularLocation>
    <subcellularLocation>
        <location evidence="1">Nucleus</location>
    </subcellularLocation>
</comment>
<dbReference type="GO" id="GO:0005737">
    <property type="term" value="C:cytoplasm"/>
    <property type="evidence" value="ECO:0007669"/>
    <property type="project" value="UniProtKB-SubCell"/>
</dbReference>
<dbReference type="OrthoDB" id="186812at2759"/>
<gene>
    <name evidence="12" type="primary">PHAX</name>
</gene>
<dbReference type="GO" id="GO:0006408">
    <property type="term" value="P:snRNA export from nucleus"/>
    <property type="evidence" value="ECO:0007669"/>
    <property type="project" value="InterPro"/>
</dbReference>
<keyword evidence="7" id="KW-0694">RNA-binding</keyword>
<dbReference type="GO" id="GO:0005634">
    <property type="term" value="C:nucleus"/>
    <property type="evidence" value="ECO:0007669"/>
    <property type="project" value="UniProtKB-SubCell"/>
</dbReference>
<accession>T2M5H5</accession>
<dbReference type="PANTHER" id="PTHR13135:SF0">
    <property type="entry name" value="PHOSPHORYLATED ADAPTER RNA EXPORT PROTEIN"/>
    <property type="match status" value="1"/>
</dbReference>
<dbReference type="GO" id="GO:0015031">
    <property type="term" value="P:protein transport"/>
    <property type="evidence" value="ECO:0007669"/>
    <property type="project" value="UniProtKB-KW"/>
</dbReference>
<dbReference type="GO" id="GO:0003723">
    <property type="term" value="F:RNA binding"/>
    <property type="evidence" value="ECO:0007669"/>
    <property type="project" value="UniProtKB-KW"/>
</dbReference>
<evidence type="ECO:0000256" key="1">
    <source>
        <dbReference type="ARBA" id="ARBA00004123"/>
    </source>
</evidence>
<feature type="domain" description="Phosphorylated adapter RNA export protein RNA-binding" evidence="11">
    <location>
        <begin position="113"/>
        <end position="193"/>
    </location>
</feature>
<evidence type="ECO:0000259" key="11">
    <source>
        <dbReference type="Pfam" id="PF10258"/>
    </source>
</evidence>
<dbReference type="InterPro" id="IPR019385">
    <property type="entry name" value="PHAX_RNA-binding_domain"/>
</dbReference>
<evidence type="ECO:0000256" key="7">
    <source>
        <dbReference type="ARBA" id="ARBA00022884"/>
    </source>
</evidence>
<evidence type="ECO:0000256" key="5">
    <source>
        <dbReference type="ARBA" id="ARBA00022448"/>
    </source>
</evidence>
<feature type="non-terminal residue" evidence="12">
    <location>
        <position position="1"/>
    </location>
</feature>
<name>T2M5H5_HYDVU</name>
<reference evidence="12" key="1">
    <citation type="journal article" date="2013" name="Genome Biol. Evol.">
        <title>Punctuated emergences of genetic and phenotypic innovations in eumetazoan, bilaterian, euteleostome, and hominidae ancestors.</title>
        <authorList>
            <person name="Wenger Y."/>
            <person name="Galliot B."/>
        </authorList>
    </citation>
    <scope>NUCLEOTIDE SEQUENCE</scope>
    <source>
        <tissue evidence="12">Whole animals</tissue>
    </source>
</reference>
<dbReference type="AlphaFoldDB" id="T2M5H5"/>